<evidence type="ECO:0000256" key="3">
    <source>
        <dbReference type="ARBA" id="ARBA00023136"/>
    </source>
</evidence>
<name>A0A6A6EPR4_9PEZI</name>
<evidence type="ECO:0000313" key="8">
    <source>
        <dbReference type="Proteomes" id="UP000800200"/>
    </source>
</evidence>
<sequence length="164" mass="17860">MGICSSCLGLGRRPSDSEQSNSSHLLGDPYQPHYGSINATGSNSGPQLDPEEIRRKRDALERICAQTSDKLIDVSQSVYTEEGSKMTSEYPRLFNERFPASKPHSSRPSSADGSADEDEATWLGNIIGNNGEAEGSWERVEPIDSGTLTIQFGEALGLDKRQAR</sequence>
<dbReference type="Proteomes" id="UP000800200">
    <property type="component" value="Unassembled WGS sequence"/>
</dbReference>
<evidence type="ECO:0000256" key="4">
    <source>
        <dbReference type="ARBA" id="ARBA00023139"/>
    </source>
</evidence>
<dbReference type="GO" id="GO:0032008">
    <property type="term" value="P:positive regulation of TOR signaling"/>
    <property type="evidence" value="ECO:0007669"/>
    <property type="project" value="InterPro"/>
</dbReference>
<evidence type="ECO:0000313" key="7">
    <source>
        <dbReference type="EMBL" id="KAF2194177.1"/>
    </source>
</evidence>
<dbReference type="GO" id="GO:0016197">
    <property type="term" value="P:endosomal transport"/>
    <property type="evidence" value="ECO:0007669"/>
    <property type="project" value="InterPro"/>
</dbReference>
<comment type="subcellular location">
    <subcellularLocation>
        <location evidence="1">Endomembrane system</location>
    </subcellularLocation>
</comment>
<dbReference type="EMBL" id="ML994612">
    <property type="protein sequence ID" value="KAF2194177.1"/>
    <property type="molecule type" value="Genomic_DNA"/>
</dbReference>
<dbReference type="GO" id="GO:0043410">
    <property type="term" value="P:positive regulation of MAPK cascade"/>
    <property type="evidence" value="ECO:0007669"/>
    <property type="project" value="InterPro"/>
</dbReference>
<dbReference type="Pfam" id="PF15454">
    <property type="entry name" value="LAMTOR"/>
    <property type="match status" value="1"/>
</dbReference>
<evidence type="ECO:0000256" key="2">
    <source>
        <dbReference type="ARBA" id="ARBA00022707"/>
    </source>
</evidence>
<dbReference type="InterPro" id="IPR028209">
    <property type="entry name" value="LAMTOR1/MEH1"/>
</dbReference>
<feature type="region of interest" description="Disordered" evidence="6">
    <location>
        <begin position="94"/>
        <end position="139"/>
    </location>
</feature>
<keyword evidence="8" id="KW-1185">Reference proteome</keyword>
<proteinExistence type="predicted"/>
<dbReference type="GO" id="GO:0045121">
    <property type="term" value="C:membrane raft"/>
    <property type="evidence" value="ECO:0007669"/>
    <property type="project" value="InterPro"/>
</dbReference>
<feature type="region of interest" description="Disordered" evidence="6">
    <location>
        <begin position="1"/>
        <end position="57"/>
    </location>
</feature>
<feature type="compositionally biased region" description="Polar residues" evidence="6">
    <location>
        <begin position="37"/>
        <end position="46"/>
    </location>
</feature>
<organism evidence="7 8">
    <name type="scientific">Zopfia rhizophila CBS 207.26</name>
    <dbReference type="NCBI Taxonomy" id="1314779"/>
    <lineage>
        <taxon>Eukaryota</taxon>
        <taxon>Fungi</taxon>
        <taxon>Dikarya</taxon>
        <taxon>Ascomycota</taxon>
        <taxon>Pezizomycotina</taxon>
        <taxon>Dothideomycetes</taxon>
        <taxon>Dothideomycetes incertae sedis</taxon>
        <taxon>Zopfiaceae</taxon>
        <taxon>Zopfia</taxon>
    </lineage>
</organism>
<evidence type="ECO:0000256" key="6">
    <source>
        <dbReference type="SAM" id="MobiDB-lite"/>
    </source>
</evidence>
<protein>
    <recommendedName>
        <fullName evidence="9">Late endosomal/lysosomal adaptor and MAPK and MTOR activator-domain-containing protein</fullName>
    </recommendedName>
</protein>
<dbReference type="SMART" id="SM01262">
    <property type="entry name" value="LAMTOR"/>
    <property type="match status" value="1"/>
</dbReference>
<reference evidence="7" key="1">
    <citation type="journal article" date="2020" name="Stud. Mycol.">
        <title>101 Dothideomycetes genomes: a test case for predicting lifestyles and emergence of pathogens.</title>
        <authorList>
            <person name="Haridas S."/>
            <person name="Albert R."/>
            <person name="Binder M."/>
            <person name="Bloem J."/>
            <person name="Labutti K."/>
            <person name="Salamov A."/>
            <person name="Andreopoulos B."/>
            <person name="Baker S."/>
            <person name="Barry K."/>
            <person name="Bills G."/>
            <person name="Bluhm B."/>
            <person name="Cannon C."/>
            <person name="Castanera R."/>
            <person name="Culley D."/>
            <person name="Daum C."/>
            <person name="Ezra D."/>
            <person name="Gonzalez J."/>
            <person name="Henrissat B."/>
            <person name="Kuo A."/>
            <person name="Liang C."/>
            <person name="Lipzen A."/>
            <person name="Lutzoni F."/>
            <person name="Magnuson J."/>
            <person name="Mondo S."/>
            <person name="Nolan M."/>
            <person name="Ohm R."/>
            <person name="Pangilinan J."/>
            <person name="Park H.-J."/>
            <person name="Ramirez L."/>
            <person name="Alfaro M."/>
            <person name="Sun H."/>
            <person name="Tritt A."/>
            <person name="Yoshinaga Y."/>
            <person name="Zwiers L.-H."/>
            <person name="Turgeon B."/>
            <person name="Goodwin S."/>
            <person name="Spatafora J."/>
            <person name="Crous P."/>
            <person name="Grigoriev I."/>
        </authorList>
    </citation>
    <scope>NUCLEOTIDE SEQUENCE</scope>
    <source>
        <strain evidence="7">CBS 207.26</strain>
    </source>
</reference>
<keyword evidence="2" id="KW-0519">Myristate</keyword>
<dbReference type="GO" id="GO:0001919">
    <property type="term" value="P:regulation of receptor recycling"/>
    <property type="evidence" value="ECO:0007669"/>
    <property type="project" value="InterPro"/>
</dbReference>
<keyword evidence="5" id="KW-0449">Lipoprotein</keyword>
<evidence type="ECO:0000256" key="1">
    <source>
        <dbReference type="ARBA" id="ARBA00004308"/>
    </source>
</evidence>
<dbReference type="GO" id="GO:0031902">
    <property type="term" value="C:late endosome membrane"/>
    <property type="evidence" value="ECO:0007669"/>
    <property type="project" value="InterPro"/>
</dbReference>
<dbReference type="AlphaFoldDB" id="A0A6A6EPR4"/>
<evidence type="ECO:0000256" key="5">
    <source>
        <dbReference type="ARBA" id="ARBA00023288"/>
    </source>
</evidence>
<gene>
    <name evidence="7" type="ORF">K469DRAFT_709683</name>
</gene>
<accession>A0A6A6EPR4</accession>
<keyword evidence="4" id="KW-0564">Palmitate</keyword>
<keyword evidence="3" id="KW-0472">Membrane</keyword>
<dbReference type="GO" id="GO:0071986">
    <property type="term" value="C:Ragulator complex"/>
    <property type="evidence" value="ECO:0007669"/>
    <property type="project" value="InterPro"/>
</dbReference>
<dbReference type="GO" id="GO:0071230">
    <property type="term" value="P:cellular response to amino acid stimulus"/>
    <property type="evidence" value="ECO:0007669"/>
    <property type="project" value="InterPro"/>
</dbReference>
<dbReference type="OrthoDB" id="5299893at2759"/>
<evidence type="ECO:0008006" key="9">
    <source>
        <dbReference type="Google" id="ProtNLM"/>
    </source>
</evidence>